<keyword evidence="8" id="KW-1185">Reference proteome</keyword>
<evidence type="ECO:0000256" key="1">
    <source>
        <dbReference type="ARBA" id="ARBA00004123"/>
    </source>
</evidence>
<dbReference type="GO" id="GO:0043565">
    <property type="term" value="F:sequence-specific DNA binding"/>
    <property type="evidence" value="ECO:0007669"/>
    <property type="project" value="TreeGrafter"/>
</dbReference>
<comment type="subcellular location">
    <subcellularLocation>
        <location evidence="1">Nucleus</location>
    </subcellularLocation>
</comment>
<dbReference type="EMBL" id="JBBNAF010000012">
    <property type="protein sequence ID" value="KAK9093390.1"/>
    <property type="molecule type" value="Genomic_DNA"/>
</dbReference>
<dbReference type="Pfam" id="PF00010">
    <property type="entry name" value="HLH"/>
    <property type="match status" value="1"/>
</dbReference>
<evidence type="ECO:0000256" key="4">
    <source>
        <dbReference type="ARBA" id="ARBA00023242"/>
    </source>
</evidence>
<dbReference type="InterPro" id="IPR036638">
    <property type="entry name" value="HLH_DNA-bd_sf"/>
</dbReference>
<name>A0AAP0HS00_9MAGN</name>
<feature type="domain" description="BHLH" evidence="6">
    <location>
        <begin position="97"/>
        <end position="146"/>
    </location>
</feature>
<protein>
    <recommendedName>
        <fullName evidence="6">BHLH domain-containing protein</fullName>
    </recommendedName>
</protein>
<dbReference type="GO" id="GO:0003700">
    <property type="term" value="F:DNA-binding transcription factor activity"/>
    <property type="evidence" value="ECO:0007669"/>
    <property type="project" value="TreeGrafter"/>
</dbReference>
<dbReference type="AlphaFoldDB" id="A0AAP0HS00"/>
<dbReference type="PROSITE" id="PS50888">
    <property type="entry name" value="BHLH"/>
    <property type="match status" value="1"/>
</dbReference>
<keyword evidence="4" id="KW-0539">Nucleus</keyword>
<evidence type="ECO:0000256" key="3">
    <source>
        <dbReference type="ARBA" id="ARBA00023163"/>
    </source>
</evidence>
<comment type="caution">
    <text evidence="7">The sequence shown here is derived from an EMBL/GenBank/DDBJ whole genome shotgun (WGS) entry which is preliminary data.</text>
</comment>
<dbReference type="SUPFAM" id="SSF47459">
    <property type="entry name" value="HLH, helix-loop-helix DNA-binding domain"/>
    <property type="match status" value="1"/>
</dbReference>
<evidence type="ECO:0000259" key="6">
    <source>
        <dbReference type="PROSITE" id="PS50888"/>
    </source>
</evidence>
<proteinExistence type="predicted"/>
<dbReference type="GO" id="GO:0005634">
    <property type="term" value="C:nucleus"/>
    <property type="evidence" value="ECO:0007669"/>
    <property type="project" value="UniProtKB-SubCell"/>
</dbReference>
<feature type="region of interest" description="Disordered" evidence="5">
    <location>
        <begin position="62"/>
        <end position="107"/>
    </location>
</feature>
<feature type="compositionally biased region" description="Basic and acidic residues" evidence="5">
    <location>
        <begin position="95"/>
        <end position="106"/>
    </location>
</feature>
<evidence type="ECO:0000313" key="7">
    <source>
        <dbReference type="EMBL" id="KAK9093390.1"/>
    </source>
</evidence>
<feature type="compositionally biased region" description="Acidic residues" evidence="5">
    <location>
        <begin position="84"/>
        <end position="94"/>
    </location>
</feature>
<dbReference type="Gene3D" id="4.10.280.10">
    <property type="entry name" value="Helix-loop-helix DNA-binding domain"/>
    <property type="match status" value="1"/>
</dbReference>
<keyword evidence="2" id="KW-0805">Transcription regulation</keyword>
<dbReference type="GO" id="GO:0046983">
    <property type="term" value="F:protein dimerization activity"/>
    <property type="evidence" value="ECO:0007669"/>
    <property type="project" value="InterPro"/>
</dbReference>
<evidence type="ECO:0000256" key="5">
    <source>
        <dbReference type="SAM" id="MobiDB-lite"/>
    </source>
</evidence>
<dbReference type="PANTHER" id="PTHR31945">
    <property type="entry name" value="TRANSCRIPTION FACTOR SCREAM2-RELATED"/>
    <property type="match status" value="1"/>
</dbReference>
<gene>
    <name evidence="7" type="ORF">Syun_028301</name>
</gene>
<evidence type="ECO:0000256" key="2">
    <source>
        <dbReference type="ARBA" id="ARBA00023015"/>
    </source>
</evidence>
<keyword evidence="3" id="KW-0804">Transcription</keyword>
<evidence type="ECO:0000313" key="8">
    <source>
        <dbReference type="Proteomes" id="UP001420932"/>
    </source>
</evidence>
<reference evidence="7 8" key="1">
    <citation type="submission" date="2024-01" db="EMBL/GenBank/DDBJ databases">
        <title>Genome assemblies of Stephania.</title>
        <authorList>
            <person name="Yang L."/>
        </authorList>
    </citation>
    <scope>NUCLEOTIDE SEQUENCE [LARGE SCALE GENOMIC DNA]</scope>
    <source>
        <strain evidence="7">YNDBR</strain>
        <tissue evidence="7">Leaf</tissue>
    </source>
</reference>
<organism evidence="7 8">
    <name type="scientific">Stephania yunnanensis</name>
    <dbReference type="NCBI Taxonomy" id="152371"/>
    <lineage>
        <taxon>Eukaryota</taxon>
        <taxon>Viridiplantae</taxon>
        <taxon>Streptophyta</taxon>
        <taxon>Embryophyta</taxon>
        <taxon>Tracheophyta</taxon>
        <taxon>Spermatophyta</taxon>
        <taxon>Magnoliopsida</taxon>
        <taxon>Ranunculales</taxon>
        <taxon>Menispermaceae</taxon>
        <taxon>Menispermoideae</taxon>
        <taxon>Cissampelideae</taxon>
        <taxon>Stephania</taxon>
    </lineage>
</organism>
<dbReference type="PANTHER" id="PTHR31945:SF26">
    <property type="entry name" value="TRANSCRIPTION FACTOR BHLH35"/>
    <property type="match status" value="1"/>
</dbReference>
<sequence>MINAMELEGLLMGEEEDLSLDDYIWSAGMEQLGEWWNNMDIGDQSFPCQNQEEVSLQVVDEQPKDQVDHGGVIASNNSSRGSSDGDDGDDDDDGKQDKRSKNFKSERNRRKRLNQQLFALRSLVPNITKMDKKSILADALAYLRSIVEEIDKEMEMVKEVVPSTSIDDASSTSFNNHSSSLLAVAPTPNHQRRAAPPAIIEIRAEMLDEERLVLEIDCNKAMTSLGLAQRAVEMLGLEITCSSIGEFNQDVKKGGGNIEKIITRLRANAGRLSLLLPCTCM</sequence>
<dbReference type="SMART" id="SM00353">
    <property type="entry name" value="HLH"/>
    <property type="match status" value="1"/>
</dbReference>
<dbReference type="InterPro" id="IPR051358">
    <property type="entry name" value="TF_AMS/ICE1/BHLH6-like"/>
</dbReference>
<accession>A0AAP0HS00</accession>
<dbReference type="InterPro" id="IPR011598">
    <property type="entry name" value="bHLH_dom"/>
</dbReference>
<dbReference type="Proteomes" id="UP001420932">
    <property type="component" value="Unassembled WGS sequence"/>
</dbReference>